<dbReference type="Pfam" id="PF01015">
    <property type="entry name" value="Ribosomal_S3Ae"/>
    <property type="match status" value="1"/>
</dbReference>
<evidence type="ECO:0000313" key="9">
    <source>
        <dbReference type="Proteomes" id="UP000029445"/>
    </source>
</evidence>
<evidence type="ECO:0000256" key="6">
    <source>
        <dbReference type="HAMAP-Rule" id="MF_03122"/>
    </source>
</evidence>
<keyword evidence="5 6" id="KW-0687">Ribonucleoprotein</keyword>
<keyword evidence="9" id="KW-1185">Reference proteome</keyword>
<keyword evidence="2 6" id="KW-0963">Cytoplasm</keyword>
<feature type="initiator methionine" description="Removed" evidence="6">
    <location>
        <position position="1"/>
    </location>
</feature>
<feature type="modified residue" description="N-acetylalanine; partial" evidence="6">
    <location>
        <position position="2"/>
    </location>
</feature>
<evidence type="ECO:0000256" key="4">
    <source>
        <dbReference type="ARBA" id="ARBA00022990"/>
    </source>
</evidence>
<sequence length="259" mass="29371">MAVGKNKRLSKGKKGIKKKVVDPFSRKEWYDIKAPSFFENRNAGKTLVNRTQGLKNANDSLKGRVLELSLADLNNDQEQSFRKIKLRVEEVAGKNCLTSFYGMDFTTDKLRSIVRKWQSLVEAHVDVKTTDGYVLRLFAIGFTKRQSNQVKKTTYAQSSQLKEIRAKMVEIMRREAEGSDLKELVQKFVPESIGREIEKAAKGIYPLHNVYVRKAKIVKTPKIDMSKLLESHGEAMDANTGSKVVKSGEFVEPEILESV</sequence>
<dbReference type="AlphaFoldDB" id="A0A095ES69"/>
<proteinExistence type="inferred from homology"/>
<reference evidence="8 9" key="2">
    <citation type="journal article" date="2018" name="Proc. Natl. Acad. Sci.">
        <title>RNAi is a critical determinant of centromere evolution in closely related fungi.</title>
        <authorList>
            <person name="Yadav V."/>
            <person name="Sun S."/>
            <person name="Billmyre R.B."/>
            <person name="Thimmappa B.C."/>
            <person name="Shea T."/>
            <person name="Lintner R."/>
            <person name="Bakkeren G."/>
            <person name="Cuomo C.A."/>
            <person name="Heitman J."/>
            <person name="Sanyal K."/>
        </authorList>
    </citation>
    <scope>NUCLEOTIDE SEQUENCE [LARGE SCALE GENOMIC DNA]</scope>
    <source>
        <strain evidence="8 9">R265</strain>
    </source>
</reference>
<dbReference type="HAMAP" id="MF_03122">
    <property type="entry name" value="Ribosomal_eS1_euk"/>
    <property type="match status" value="1"/>
</dbReference>
<dbReference type="PROSITE" id="PS01191">
    <property type="entry name" value="RIBOSOMAL_S3AE"/>
    <property type="match status" value="1"/>
</dbReference>
<evidence type="ECO:0000256" key="2">
    <source>
        <dbReference type="ARBA" id="ARBA00022490"/>
    </source>
</evidence>
<dbReference type="VEuPathDB" id="FungiDB:CNBG_5466"/>
<evidence type="ECO:0000256" key="3">
    <source>
        <dbReference type="ARBA" id="ARBA00022980"/>
    </source>
</evidence>
<gene>
    <name evidence="6" type="primary">RPS1</name>
    <name evidence="8" type="ORF">CNBG_5466</name>
</gene>
<protein>
    <recommendedName>
        <fullName evidence="6">Small ribosomal subunit protein eS1</fullName>
    </recommendedName>
</protein>
<keyword evidence="4 6" id="KW-0007">Acetylation</keyword>
<evidence type="ECO:0000256" key="5">
    <source>
        <dbReference type="ARBA" id="ARBA00023274"/>
    </source>
</evidence>
<dbReference type="STRING" id="294750.A0A095ES69"/>
<dbReference type="SMART" id="SM01397">
    <property type="entry name" value="Ribosomal_S3Ae"/>
    <property type="match status" value="1"/>
</dbReference>
<dbReference type="PANTHER" id="PTHR11830">
    <property type="entry name" value="40S RIBOSOMAL PROTEIN S3A"/>
    <property type="match status" value="1"/>
</dbReference>
<dbReference type="OMA" id="TRFKGHE"/>
<comment type="similarity">
    <text evidence="6 7">Belongs to the eukaryotic ribosomal protein eS1 family.</text>
</comment>
<dbReference type="HOGENOM" id="CLU_062507_0_0_1"/>
<evidence type="ECO:0000313" key="8">
    <source>
        <dbReference type="EMBL" id="KGB79628.1"/>
    </source>
</evidence>
<accession>A0A095ES69</accession>
<comment type="subunit">
    <text evidence="6">Component of the small ribosomal subunit. Mature ribosomes consist of a small (40S) and a large (60S) subunit. The 40S subunit contains about 33 different proteins and 1 molecule of RNA (18S). The 60S subunit contains about 49 different proteins and 3 molecules of RNA (25S, 5.8S and 5S).</text>
</comment>
<dbReference type="GO" id="GO:0006412">
    <property type="term" value="P:translation"/>
    <property type="evidence" value="ECO:0007669"/>
    <property type="project" value="UniProtKB-UniRule"/>
</dbReference>
<dbReference type="GO" id="GO:0003735">
    <property type="term" value="F:structural constituent of ribosome"/>
    <property type="evidence" value="ECO:0007669"/>
    <property type="project" value="UniProtKB-UniRule"/>
</dbReference>
<evidence type="ECO:0000256" key="7">
    <source>
        <dbReference type="RuleBase" id="RU000668"/>
    </source>
</evidence>
<dbReference type="InterPro" id="IPR027500">
    <property type="entry name" value="Ribosomal_eS1_euk"/>
</dbReference>
<evidence type="ECO:0000256" key="1">
    <source>
        <dbReference type="ARBA" id="ARBA00004496"/>
    </source>
</evidence>
<comment type="subcellular location">
    <subcellularLocation>
        <location evidence="1 6">Cytoplasm</location>
    </subcellularLocation>
</comment>
<keyword evidence="3 6" id="KW-0689">Ribosomal protein</keyword>
<dbReference type="InterPro" id="IPR001593">
    <property type="entry name" value="Ribosomal_eS1"/>
</dbReference>
<dbReference type="EMBL" id="CP025761">
    <property type="protein sequence ID" value="KGB79628.1"/>
    <property type="molecule type" value="Genomic_DNA"/>
</dbReference>
<dbReference type="OrthoDB" id="9834376at2759"/>
<dbReference type="Proteomes" id="UP000029445">
    <property type="component" value="Chromosome 3"/>
</dbReference>
<organism evidence="8 9">
    <name type="scientific">Cryptococcus deuterogattii (strain R265)</name>
    <name type="common">Cryptococcus gattii VGII (strain R265)</name>
    <dbReference type="NCBI Taxonomy" id="294750"/>
    <lineage>
        <taxon>Eukaryota</taxon>
        <taxon>Fungi</taxon>
        <taxon>Dikarya</taxon>
        <taxon>Basidiomycota</taxon>
        <taxon>Agaricomycotina</taxon>
        <taxon>Tremellomycetes</taxon>
        <taxon>Tremellales</taxon>
        <taxon>Cryptococcaceae</taxon>
        <taxon>Cryptococcus</taxon>
        <taxon>Cryptococcus gattii species complex</taxon>
    </lineage>
</organism>
<dbReference type="GO" id="GO:0022627">
    <property type="term" value="C:cytosolic small ribosomal subunit"/>
    <property type="evidence" value="ECO:0007669"/>
    <property type="project" value="UniProtKB-UniRule"/>
</dbReference>
<name>A0A095ES69_CRYD2</name>
<reference evidence="8 9" key="1">
    <citation type="journal article" date="2011" name="MBio">
        <title>Genome variation in Cryptococcus gattii, an emerging pathogen of immunocompetent hosts.</title>
        <authorList>
            <person name="D'Souza C.A."/>
            <person name="Kronstad J.W."/>
            <person name="Taylor G."/>
            <person name="Warren R."/>
            <person name="Yuen M."/>
            <person name="Hu G."/>
            <person name="Jung W.H."/>
            <person name="Sham A."/>
            <person name="Kidd S.E."/>
            <person name="Tangen K."/>
            <person name="Lee N."/>
            <person name="Zeilmaker T."/>
            <person name="Sawkins J."/>
            <person name="McVicker G."/>
            <person name="Shah S."/>
            <person name="Gnerre S."/>
            <person name="Griggs A."/>
            <person name="Zeng Q."/>
            <person name="Bartlett K."/>
            <person name="Li W."/>
            <person name="Wang X."/>
            <person name="Heitman J."/>
            <person name="Stajich J.E."/>
            <person name="Fraser J.A."/>
            <person name="Meyer W."/>
            <person name="Carter D."/>
            <person name="Schein J."/>
            <person name="Krzywinski M."/>
            <person name="Kwon-Chung K.J."/>
            <person name="Varma A."/>
            <person name="Wang J."/>
            <person name="Brunham R."/>
            <person name="Fyfe M."/>
            <person name="Ouellette B.F."/>
            <person name="Siddiqui A."/>
            <person name="Marra M."/>
            <person name="Jones S."/>
            <person name="Holt R."/>
            <person name="Birren B.W."/>
            <person name="Galagan J.E."/>
            <person name="Cuomo C.A."/>
        </authorList>
    </citation>
    <scope>NUCLEOTIDE SEQUENCE [LARGE SCALE GENOMIC DNA]</scope>
    <source>
        <strain evidence="8 9">R265</strain>
    </source>
</reference>
<dbReference type="InterPro" id="IPR018281">
    <property type="entry name" value="Ribosomal_eS1_CS"/>
</dbReference>